<keyword evidence="3" id="KW-1185">Reference proteome</keyword>
<keyword evidence="1" id="KW-1133">Transmembrane helix</keyword>
<feature type="transmembrane region" description="Helical" evidence="1">
    <location>
        <begin position="114"/>
        <end position="131"/>
    </location>
</feature>
<reference evidence="2 3" key="1">
    <citation type="journal article" date="2023" name="bioRxiv">
        <title>An intranuclear bacterial parasite of deep-sea mussels expresses apoptosis inhibitors acquired from its host.</title>
        <authorList>
            <person name="Gonzalez Porras M.A."/>
            <person name="Assie A."/>
            <person name="Tietjen M."/>
            <person name="Violette M."/>
            <person name="Kleiner M."/>
            <person name="Gruber-Vodicka H."/>
            <person name="Dubilier N."/>
            <person name="Leisch N."/>
        </authorList>
    </citation>
    <scope>NUCLEOTIDE SEQUENCE [LARGE SCALE GENOMIC DNA]</scope>
    <source>
        <strain evidence="2">IAP13</strain>
    </source>
</reference>
<dbReference type="EMBL" id="JASXSV010000018">
    <property type="protein sequence ID" value="MDP0589681.1"/>
    <property type="molecule type" value="Genomic_DNA"/>
</dbReference>
<dbReference type="Pfam" id="PF04654">
    <property type="entry name" value="DUF599"/>
    <property type="match status" value="1"/>
</dbReference>
<feature type="transmembrane region" description="Helical" evidence="1">
    <location>
        <begin position="7"/>
        <end position="27"/>
    </location>
</feature>
<evidence type="ECO:0000256" key="1">
    <source>
        <dbReference type="SAM" id="Phobius"/>
    </source>
</evidence>
<name>A0AA90SN73_9GAMM</name>
<comment type="caution">
    <text evidence="2">The sequence shown here is derived from an EMBL/GenBank/DDBJ whole genome shotgun (WGS) entry which is preliminary data.</text>
</comment>
<proteinExistence type="predicted"/>
<accession>A0AA90SN73</accession>
<keyword evidence="1" id="KW-0472">Membrane</keyword>
<gene>
    <name evidence="2" type="ORF">QS748_11040</name>
</gene>
<protein>
    <submittedName>
        <fullName evidence="2">DUF599 domain-containing protein</fullName>
    </submittedName>
</protein>
<feature type="transmembrane region" description="Helical" evidence="1">
    <location>
        <begin position="73"/>
        <end position="93"/>
    </location>
</feature>
<evidence type="ECO:0000313" key="3">
    <source>
        <dbReference type="Proteomes" id="UP001178148"/>
    </source>
</evidence>
<sequence>MASTLGYIADWVALLSLLFCWIGYTVYSKRKSLTTPCLANVLALYRQEWMLVFLQRDNKISDVSLLTSLRSGVSFFASTSMLVIAGLVAGIASSEQAIGVLSAIPFVVTTTREMWEIKLLVMVVIFIYSFLEFTWSHRLYNFTCVVLGSAPMKEDIEKSQVDRQVFVIKAKELMTEAAYHFNLGLRSYYFAMATMAWFISPWLLVLTSMMVVGVLYRREFHSKVLKILMLNAQSVNI</sequence>
<dbReference type="InterPro" id="IPR006747">
    <property type="entry name" value="DUF599"/>
</dbReference>
<evidence type="ECO:0000313" key="2">
    <source>
        <dbReference type="EMBL" id="MDP0589681.1"/>
    </source>
</evidence>
<dbReference type="PANTHER" id="PTHR31881">
    <property type="match status" value="1"/>
</dbReference>
<keyword evidence="1" id="KW-0812">Transmembrane</keyword>
<dbReference type="AlphaFoldDB" id="A0AA90SN73"/>
<organism evidence="2 3">
    <name type="scientific">Candidatus Endonucleibacter bathymodioli</name>
    <dbReference type="NCBI Taxonomy" id="539814"/>
    <lineage>
        <taxon>Bacteria</taxon>
        <taxon>Pseudomonadati</taxon>
        <taxon>Pseudomonadota</taxon>
        <taxon>Gammaproteobacteria</taxon>
        <taxon>Oceanospirillales</taxon>
        <taxon>Endozoicomonadaceae</taxon>
        <taxon>Candidatus Endonucleibacter</taxon>
    </lineage>
</organism>
<dbReference type="PANTHER" id="PTHR31881:SF6">
    <property type="entry name" value="OS09G0494600 PROTEIN"/>
    <property type="match status" value="1"/>
</dbReference>
<feature type="transmembrane region" description="Helical" evidence="1">
    <location>
        <begin position="188"/>
        <end position="216"/>
    </location>
</feature>
<dbReference type="Proteomes" id="UP001178148">
    <property type="component" value="Unassembled WGS sequence"/>
</dbReference>